<evidence type="ECO:0000313" key="1">
    <source>
        <dbReference type="EMBL" id="GMT05518.1"/>
    </source>
</evidence>
<dbReference type="Proteomes" id="UP001432027">
    <property type="component" value="Unassembled WGS sequence"/>
</dbReference>
<evidence type="ECO:0000313" key="2">
    <source>
        <dbReference type="Proteomes" id="UP001432027"/>
    </source>
</evidence>
<comment type="caution">
    <text evidence="1">The sequence shown here is derived from an EMBL/GenBank/DDBJ whole genome shotgun (WGS) entry which is preliminary data.</text>
</comment>
<proteinExistence type="predicted"/>
<feature type="non-terminal residue" evidence="1">
    <location>
        <position position="1"/>
    </location>
</feature>
<dbReference type="EMBL" id="BTSX01000006">
    <property type="protein sequence ID" value="GMT05518.1"/>
    <property type="molecule type" value="Genomic_DNA"/>
</dbReference>
<organism evidence="1 2">
    <name type="scientific">Pristionchus entomophagus</name>
    <dbReference type="NCBI Taxonomy" id="358040"/>
    <lineage>
        <taxon>Eukaryota</taxon>
        <taxon>Metazoa</taxon>
        <taxon>Ecdysozoa</taxon>
        <taxon>Nematoda</taxon>
        <taxon>Chromadorea</taxon>
        <taxon>Rhabditida</taxon>
        <taxon>Rhabditina</taxon>
        <taxon>Diplogasteromorpha</taxon>
        <taxon>Diplogasteroidea</taxon>
        <taxon>Neodiplogasteridae</taxon>
        <taxon>Pristionchus</taxon>
    </lineage>
</organism>
<accession>A0AAV5UGN5</accession>
<dbReference type="AlphaFoldDB" id="A0AAV5UGN5"/>
<protein>
    <submittedName>
        <fullName evidence="1">Uncharacterized protein</fullName>
    </submittedName>
</protein>
<gene>
    <name evidence="1" type="ORF">PENTCL1PPCAC_27692</name>
</gene>
<sequence length="182" mass="19989">DRPERSAMVTTGEAFLESGHYLVIPLSLSTFNREDFRLHANVAVYSTRTLFCESIECPPKMAAACIMQLALQEGVIQKTIFEGVTTRVVEKEFGGMLLMVDNSLTEKYAHITLDCSRSLNVASTRSATTVSDAVPPSSRQVVILLSLLDQSAEYANHLLTIGTSKRGGDGDLYVRVVWRSGE</sequence>
<keyword evidence="2" id="KW-1185">Reference proteome</keyword>
<reference evidence="1" key="1">
    <citation type="submission" date="2023-10" db="EMBL/GenBank/DDBJ databases">
        <title>Genome assembly of Pristionchus species.</title>
        <authorList>
            <person name="Yoshida K."/>
            <person name="Sommer R.J."/>
        </authorList>
    </citation>
    <scope>NUCLEOTIDE SEQUENCE</scope>
    <source>
        <strain evidence="1">RS0144</strain>
    </source>
</reference>
<name>A0AAV5UGN5_9BILA</name>